<name>A0AAV5UDU6_9BILA</name>
<proteinExistence type="inferred from homology"/>
<dbReference type="InterPro" id="IPR011009">
    <property type="entry name" value="Kinase-like_dom_sf"/>
</dbReference>
<dbReference type="InterPro" id="IPR020635">
    <property type="entry name" value="Tyr_kinase_cat_dom"/>
</dbReference>
<organism evidence="12 13">
    <name type="scientific">Pristionchus entomophagus</name>
    <dbReference type="NCBI Taxonomy" id="358040"/>
    <lineage>
        <taxon>Eukaryota</taxon>
        <taxon>Metazoa</taxon>
        <taxon>Ecdysozoa</taxon>
        <taxon>Nematoda</taxon>
        <taxon>Chromadorea</taxon>
        <taxon>Rhabditida</taxon>
        <taxon>Rhabditina</taxon>
        <taxon>Diplogasteromorpha</taxon>
        <taxon>Diplogasteroidea</taxon>
        <taxon>Neodiplogasteridae</taxon>
        <taxon>Pristionchus</taxon>
    </lineage>
</organism>
<feature type="binding site" evidence="8">
    <location>
        <position position="175"/>
    </location>
    <ligand>
        <name>ATP</name>
        <dbReference type="ChEBI" id="CHEBI:30616"/>
    </ligand>
</feature>
<comment type="catalytic activity">
    <reaction evidence="6 9">
        <text>L-tyrosyl-[protein] + ATP = O-phospho-L-tyrosyl-[protein] + ADP + H(+)</text>
        <dbReference type="Rhea" id="RHEA:10596"/>
        <dbReference type="Rhea" id="RHEA-COMP:10136"/>
        <dbReference type="Rhea" id="RHEA-COMP:20101"/>
        <dbReference type="ChEBI" id="CHEBI:15378"/>
        <dbReference type="ChEBI" id="CHEBI:30616"/>
        <dbReference type="ChEBI" id="CHEBI:46858"/>
        <dbReference type="ChEBI" id="CHEBI:61978"/>
        <dbReference type="ChEBI" id="CHEBI:456216"/>
        <dbReference type="EC" id="2.7.10.2"/>
    </reaction>
</comment>
<keyword evidence="5 9" id="KW-0829">Tyrosine-protein kinase</keyword>
<dbReference type="CDD" id="cd00192">
    <property type="entry name" value="PTKc"/>
    <property type="match status" value="1"/>
</dbReference>
<evidence type="ECO:0000256" key="3">
    <source>
        <dbReference type="ARBA" id="ARBA00022777"/>
    </source>
</evidence>
<evidence type="ECO:0000313" key="12">
    <source>
        <dbReference type="EMBL" id="GMT04833.1"/>
    </source>
</evidence>
<dbReference type="PROSITE" id="PS50001">
    <property type="entry name" value="SH2"/>
    <property type="match status" value="1"/>
</dbReference>
<evidence type="ECO:0000256" key="1">
    <source>
        <dbReference type="ARBA" id="ARBA00022679"/>
    </source>
</evidence>
<dbReference type="InterPro" id="IPR000980">
    <property type="entry name" value="SH2"/>
</dbReference>
<keyword evidence="1 9" id="KW-0808">Transferase</keyword>
<evidence type="ECO:0000313" key="13">
    <source>
        <dbReference type="Proteomes" id="UP001432027"/>
    </source>
</evidence>
<evidence type="ECO:0000256" key="8">
    <source>
        <dbReference type="PROSITE-ProRule" id="PRU10141"/>
    </source>
</evidence>
<comment type="caution">
    <text evidence="12">The sequence shown here is derived from an EMBL/GenBank/DDBJ whole genome shotgun (WGS) entry which is preliminary data.</text>
</comment>
<feature type="non-terminal residue" evidence="12">
    <location>
        <position position="1"/>
    </location>
</feature>
<evidence type="ECO:0000256" key="4">
    <source>
        <dbReference type="ARBA" id="ARBA00022840"/>
    </source>
</evidence>
<evidence type="ECO:0000256" key="6">
    <source>
        <dbReference type="ARBA" id="ARBA00051245"/>
    </source>
</evidence>
<evidence type="ECO:0000256" key="5">
    <source>
        <dbReference type="ARBA" id="ARBA00023137"/>
    </source>
</evidence>
<accession>A0AAV5UDU6</accession>
<dbReference type="InterPro" id="IPR017441">
    <property type="entry name" value="Protein_kinase_ATP_BS"/>
</dbReference>
<dbReference type="EC" id="2.7.10.2" evidence="9"/>
<evidence type="ECO:0000259" key="11">
    <source>
        <dbReference type="PROSITE" id="PS50011"/>
    </source>
</evidence>
<dbReference type="AlphaFoldDB" id="A0AAV5UDU6"/>
<dbReference type="Pfam" id="PF07714">
    <property type="entry name" value="PK_Tyr_Ser-Thr"/>
    <property type="match status" value="1"/>
</dbReference>
<keyword evidence="7" id="KW-0727">SH2 domain</keyword>
<dbReference type="InterPro" id="IPR036860">
    <property type="entry name" value="SH2_dom_sf"/>
</dbReference>
<comment type="similarity">
    <text evidence="9">Belongs to the protein kinase superfamily. Tyr protein kinase family.</text>
</comment>
<evidence type="ECO:0000259" key="10">
    <source>
        <dbReference type="PROSITE" id="PS50001"/>
    </source>
</evidence>
<keyword evidence="4 8" id="KW-0067">ATP-binding</keyword>
<dbReference type="SUPFAM" id="SSF55550">
    <property type="entry name" value="SH2 domain"/>
    <property type="match status" value="1"/>
</dbReference>
<evidence type="ECO:0000256" key="9">
    <source>
        <dbReference type="RuleBase" id="RU362096"/>
    </source>
</evidence>
<dbReference type="PRINTS" id="PR00109">
    <property type="entry name" value="TYRKINASE"/>
</dbReference>
<dbReference type="GO" id="GO:0004715">
    <property type="term" value="F:non-membrane spanning protein tyrosine kinase activity"/>
    <property type="evidence" value="ECO:0007669"/>
    <property type="project" value="UniProtKB-EC"/>
</dbReference>
<feature type="domain" description="SH2" evidence="10">
    <location>
        <begin position="29"/>
        <end position="127"/>
    </location>
</feature>
<dbReference type="SUPFAM" id="SSF56112">
    <property type="entry name" value="Protein kinase-like (PK-like)"/>
    <property type="match status" value="1"/>
</dbReference>
<dbReference type="InterPro" id="IPR000719">
    <property type="entry name" value="Prot_kinase_dom"/>
</dbReference>
<dbReference type="Pfam" id="PF00017">
    <property type="entry name" value="SH2"/>
    <property type="match status" value="1"/>
</dbReference>
<dbReference type="Gene3D" id="1.10.510.10">
    <property type="entry name" value="Transferase(Phosphotransferase) domain 1"/>
    <property type="match status" value="1"/>
</dbReference>
<gene>
    <name evidence="12" type="ORF">PENTCL1PPCAC_27007</name>
</gene>
<feature type="domain" description="Protein kinase" evidence="11">
    <location>
        <begin position="139"/>
        <end position="413"/>
    </location>
</feature>
<dbReference type="Gene3D" id="3.30.200.20">
    <property type="entry name" value="Phosphorylase Kinase, domain 1"/>
    <property type="match status" value="1"/>
</dbReference>
<reference evidence="12" key="1">
    <citation type="submission" date="2023-10" db="EMBL/GenBank/DDBJ databases">
        <title>Genome assembly of Pristionchus species.</title>
        <authorList>
            <person name="Yoshida K."/>
            <person name="Sommer R.J."/>
        </authorList>
    </citation>
    <scope>NUCLEOTIDE SEQUENCE</scope>
    <source>
        <strain evidence="12">RS0144</strain>
    </source>
</reference>
<dbReference type="SMART" id="SM00252">
    <property type="entry name" value="SH2"/>
    <property type="match status" value="1"/>
</dbReference>
<dbReference type="PANTHER" id="PTHR24418">
    <property type="entry name" value="TYROSINE-PROTEIN KINASE"/>
    <property type="match status" value="1"/>
</dbReference>
<dbReference type="SMART" id="SM00219">
    <property type="entry name" value="TyrKc"/>
    <property type="match status" value="1"/>
</dbReference>
<dbReference type="FunFam" id="3.30.505.10:FF:000128">
    <property type="entry name" value="Tyrosine-protein kinase"/>
    <property type="match status" value="1"/>
</dbReference>
<dbReference type="GO" id="GO:0005524">
    <property type="term" value="F:ATP binding"/>
    <property type="evidence" value="ECO:0007669"/>
    <property type="project" value="UniProtKB-UniRule"/>
</dbReference>
<keyword evidence="2 8" id="KW-0547">Nucleotide-binding</keyword>
<dbReference type="InterPro" id="IPR008266">
    <property type="entry name" value="Tyr_kinase_AS"/>
</dbReference>
<keyword evidence="3 9" id="KW-0418">Kinase</keyword>
<dbReference type="InterPro" id="IPR001245">
    <property type="entry name" value="Ser-Thr/Tyr_kinase_cat_dom"/>
</dbReference>
<dbReference type="InterPro" id="IPR050198">
    <property type="entry name" value="Non-receptor_tyrosine_kinases"/>
</dbReference>
<evidence type="ECO:0000256" key="2">
    <source>
        <dbReference type="ARBA" id="ARBA00022741"/>
    </source>
</evidence>
<sequence>DKEKEEKKKESEGEDFYDMVGKGISHQPWYHGFMPREDCEEFMKEIGDFLLRRTTVDDKPSFILSVLIPASSNKVLKCTHIRIDFKNGTWSINDGVNRASLMALIKYYMSKPAKYSDVKGAFLKNPVKRPDYYLVHENIFVGNELGRGAFGTVHCGTLKRTEGKRDVEVDVAIKKMKSGDGAAKKHLLEFFKECRLMLRFNHPNVIRVYGVAPGNQPVLIVLELAGGGSLKSYCKKNDPVPVFQLVNFAKDALRGMQYLQAEKIIHRDLAARNCLLGKNSELKISDFGLSHRGDSFEIDKLKSVPIKWLSPETLTKGRFSHKTDVWSYGVLLWEIFSRCSSDPFPGMNNGEAIVAILNKKPPMDPPAAIPNNVKEAYLQCFIVDEEKRPDFDGLWKQILPDEEKDYRQSQYYIAKMPLPPTCIMTTTMANL</sequence>
<dbReference type="EMBL" id="BTSX01000006">
    <property type="protein sequence ID" value="GMT04833.1"/>
    <property type="molecule type" value="Genomic_DNA"/>
</dbReference>
<dbReference type="PROSITE" id="PS00109">
    <property type="entry name" value="PROTEIN_KINASE_TYR"/>
    <property type="match status" value="1"/>
</dbReference>
<dbReference type="PROSITE" id="PS50011">
    <property type="entry name" value="PROTEIN_KINASE_DOM"/>
    <property type="match status" value="1"/>
</dbReference>
<keyword evidence="13" id="KW-1185">Reference proteome</keyword>
<dbReference type="Proteomes" id="UP001432027">
    <property type="component" value="Unassembled WGS sequence"/>
</dbReference>
<dbReference type="FunFam" id="1.10.510.10:FF:001408">
    <property type="entry name" value="Tyrosine-protein kinase"/>
    <property type="match status" value="1"/>
</dbReference>
<protein>
    <recommendedName>
        <fullName evidence="9">Tyrosine-protein kinase</fullName>
        <ecNumber evidence="9">2.7.10.2</ecNumber>
    </recommendedName>
</protein>
<evidence type="ECO:0000256" key="7">
    <source>
        <dbReference type="PROSITE-ProRule" id="PRU00191"/>
    </source>
</evidence>
<dbReference type="PROSITE" id="PS00107">
    <property type="entry name" value="PROTEIN_KINASE_ATP"/>
    <property type="match status" value="1"/>
</dbReference>
<dbReference type="Gene3D" id="3.30.505.10">
    <property type="entry name" value="SH2 domain"/>
    <property type="match status" value="1"/>
</dbReference>